<name>A0A5Q2MVM0_9FIRM</name>
<keyword evidence="1" id="KW-0732">Signal</keyword>
<sequence length="428" mass="47912">MRKVLLASALALALLFAPAAMAQEGLSQTISVYVDDQLLQTETAPVLQEGRVLLPYRAIGEKLGATLEYIAEDKTVVATKGDTIVSLVLGEKSICINGDAQEIDVPAQIIDDRTMVPVRALAQAFHAHIEWENGVVRIETATHRAMDLLVKSTAASAALDSYTFEGQIVINTAMTGLPEEAMSEEGTMNMDMNMTMVGYYEKPDRIYVKNKIIMPELEGLTEETLESISTETYSDGNYLYMRMTFEGTMPGMDEADQWMRYATFSDAYKELAKSAQDPLVAVEQMMDIGIEPIYVGDSIISGQKYYVIQFEITEEEYSNIMEFSHPFTNHTPQSMEEIEKLFENLELRMAYTYYINSETYLAESFTFEGMQKLTVDPGITMIQAFTGTASIKNLNEPVTFPIITDAIDMAELMDLQAEYLLPLEEESM</sequence>
<evidence type="ECO:0000259" key="2">
    <source>
        <dbReference type="Pfam" id="PF07833"/>
    </source>
</evidence>
<dbReference type="RefSeq" id="WP_153723812.1">
    <property type="nucleotide sequence ID" value="NZ_CP045875.1"/>
</dbReference>
<dbReference type="Gene3D" id="2.50.20.20">
    <property type="match status" value="1"/>
</dbReference>
<dbReference type="Proteomes" id="UP000366051">
    <property type="component" value="Chromosome"/>
</dbReference>
<dbReference type="OrthoDB" id="2080730at2"/>
<organism evidence="3 4">
    <name type="scientific">Heliorestis convoluta</name>
    <dbReference type="NCBI Taxonomy" id="356322"/>
    <lineage>
        <taxon>Bacteria</taxon>
        <taxon>Bacillati</taxon>
        <taxon>Bacillota</taxon>
        <taxon>Clostridia</taxon>
        <taxon>Eubacteriales</taxon>
        <taxon>Heliobacteriaceae</taxon>
        <taxon>Heliorestis</taxon>
    </lineage>
</organism>
<evidence type="ECO:0000256" key="1">
    <source>
        <dbReference type="SAM" id="SignalP"/>
    </source>
</evidence>
<keyword evidence="4" id="KW-1185">Reference proteome</keyword>
<dbReference type="Gene3D" id="3.30.457.10">
    <property type="entry name" value="Copper amine oxidase-like, N-terminal domain"/>
    <property type="match status" value="1"/>
</dbReference>
<feature type="domain" description="Copper amine oxidase-like N-terminal" evidence="2">
    <location>
        <begin position="34"/>
        <end position="134"/>
    </location>
</feature>
<protein>
    <submittedName>
        <fullName evidence="3">Copper amine oxidase N-terminal domain-containing protein</fullName>
    </submittedName>
</protein>
<dbReference type="Pfam" id="PF07833">
    <property type="entry name" value="Cu_amine_oxidN1"/>
    <property type="match status" value="1"/>
</dbReference>
<dbReference type="InterPro" id="IPR036582">
    <property type="entry name" value="Mao_N_sf"/>
</dbReference>
<dbReference type="EMBL" id="CP045875">
    <property type="protein sequence ID" value="QGG46198.1"/>
    <property type="molecule type" value="Genomic_DNA"/>
</dbReference>
<reference evidence="4" key="1">
    <citation type="submission" date="2019-11" db="EMBL/GenBank/DDBJ databases">
        <title>Genome sequence of Heliorestis convoluta strain HH, an alkaliphilic and minimalistic phototrophic bacterium from a soda lake in Egypt.</title>
        <authorList>
            <person name="Dewey E.D."/>
            <person name="Stokes L.M."/>
            <person name="Burchell B.M."/>
            <person name="Shaffer K.N."/>
            <person name="Huntington A.M."/>
            <person name="Baker J.M."/>
            <person name="Nadendla S."/>
            <person name="Giglio M.G."/>
            <person name="Touchman J.W."/>
            <person name="Blankenship R.E."/>
            <person name="Madigan M.T."/>
            <person name="Sattley W.M."/>
        </authorList>
    </citation>
    <scope>NUCLEOTIDE SEQUENCE [LARGE SCALE GENOMIC DNA]</scope>
    <source>
        <strain evidence="4">HH</strain>
    </source>
</reference>
<feature type="signal peptide" evidence="1">
    <location>
        <begin position="1"/>
        <end position="22"/>
    </location>
</feature>
<gene>
    <name evidence="3" type="ORF">FTV88_0019</name>
</gene>
<dbReference type="InterPro" id="IPR012854">
    <property type="entry name" value="Cu_amine_oxidase-like_N"/>
</dbReference>
<dbReference type="KEGG" id="hcv:FTV88_0019"/>
<evidence type="ECO:0000313" key="4">
    <source>
        <dbReference type="Proteomes" id="UP000366051"/>
    </source>
</evidence>
<feature type="chain" id="PRO_5024303124" evidence="1">
    <location>
        <begin position="23"/>
        <end position="428"/>
    </location>
</feature>
<dbReference type="AlphaFoldDB" id="A0A5Q2MVM0"/>
<accession>A0A5Q2MVM0</accession>
<proteinExistence type="predicted"/>
<evidence type="ECO:0000313" key="3">
    <source>
        <dbReference type="EMBL" id="QGG46198.1"/>
    </source>
</evidence>
<dbReference type="SUPFAM" id="SSF55383">
    <property type="entry name" value="Copper amine oxidase, domain N"/>
    <property type="match status" value="1"/>
</dbReference>